<evidence type="ECO:0000313" key="1">
    <source>
        <dbReference type="EMBL" id="AZQ41740.1"/>
    </source>
</evidence>
<keyword evidence="2" id="KW-1185">Reference proteome</keyword>
<protein>
    <submittedName>
        <fullName evidence="1">Uncharacterized protein</fullName>
    </submittedName>
</protein>
<gene>
    <name evidence="1" type="ORF">EHW89_04400</name>
</gene>
<dbReference type="Proteomes" id="UP000272924">
    <property type="component" value="Chromosome"/>
</dbReference>
<sequence length="117" mass="13106">MAKITYQSFSKNLQEVTLQKTEKTLKTSEKTGAEYTVEYIPTLQVLAITAPEEHNGKYRYSIIDTNNDLEYTVTAPTKVDAKFGTPLVFKNVRGGFMDKTVWFAAESVSVVTRSNNG</sequence>
<dbReference type="EMBL" id="CP034543">
    <property type="protein sequence ID" value="AZQ41740.1"/>
    <property type="molecule type" value="Genomic_DNA"/>
</dbReference>
<name>A0A3Q9F2S8_9STRE</name>
<evidence type="ECO:0000313" key="2">
    <source>
        <dbReference type="Proteomes" id="UP000272924"/>
    </source>
</evidence>
<accession>A0A3Q9F2S8</accession>
<proteinExistence type="predicted"/>
<organism evidence="1 2">
    <name type="scientific">Streptococcus periodonticum</name>
    <dbReference type="NCBI Taxonomy" id="2490633"/>
    <lineage>
        <taxon>Bacteria</taxon>
        <taxon>Bacillati</taxon>
        <taxon>Bacillota</taxon>
        <taxon>Bacilli</taxon>
        <taxon>Lactobacillales</taxon>
        <taxon>Streptococcaceae</taxon>
        <taxon>Streptococcus</taxon>
    </lineage>
</organism>
<dbReference type="RefSeq" id="WP_006267943.1">
    <property type="nucleotide sequence ID" value="NZ_CP034543.1"/>
</dbReference>
<reference evidence="2" key="1">
    <citation type="submission" date="2018-12" db="EMBL/GenBank/DDBJ databases">
        <title>Genome sequencing of Streptococcus sp. KCOM 2412 (= ChDC F135).</title>
        <authorList>
            <person name="Kook J.-K."/>
            <person name="Park S.-N."/>
            <person name="Lim Y.K."/>
        </authorList>
    </citation>
    <scope>NUCLEOTIDE SEQUENCE [LARGE SCALE GENOMIC DNA]</scope>
    <source>
        <strain evidence="2">KCOM 2412</strain>
    </source>
</reference>
<dbReference type="AlphaFoldDB" id="A0A3Q9F2S8"/>
<dbReference type="KEGG" id="spei:EHW89_04400"/>